<feature type="binding site" evidence="16">
    <location>
        <position position="279"/>
    </location>
    <ligand>
        <name>NAD(+)</name>
        <dbReference type="ChEBI" id="CHEBI:57540"/>
    </ligand>
</feature>
<dbReference type="GO" id="GO:0050660">
    <property type="term" value="F:flavin adenine dinucleotide binding"/>
    <property type="evidence" value="ECO:0007669"/>
    <property type="project" value="InterPro"/>
</dbReference>
<evidence type="ECO:0000256" key="7">
    <source>
        <dbReference type="ARBA" id="ARBA00022723"/>
    </source>
</evidence>
<sequence>MSDRCTPSKNGGNSRYDLVVVGAGSAGFSAAITAAEQGAHVALVGHGTIGGTCVNIGCVPSKTLIRATEAVHHATAAPARFDGIESSARVVDWAAQIAQKDTLVASLRKAKYADLLPEYNNIAYREGRARLVEGGVDVDGQRLVSDRIIIATGARPALPTVPGIAEVAPLDSTTALSLKQLPRSMIVLGGGYIGAELAQTFARAGVAVTLVFRSRLLPESEPEIGSALAGYLADEGITVIGNLTYDSVRKTENGDVALAVVRGGYPETLTAERILVATGRTPNTETLGLVEAGVAHTPSGAIIVDDRMLTSRAGVYAAGDVTGKDQFVYMAAYGAKLAAKNALNSNSLRYDSTTMPAIVFTDPQVASVGLTESQARVAGYAVRTSVLSLDNVPRALVARDTRGLIKLIADGVTRKLLGAHILAPEGADGIQTAALAIRCGLTIDDLSETIFPYLTTVEGLKLAAQTFDRDVKKLSCCAG</sequence>
<dbReference type="PRINTS" id="PR00411">
    <property type="entry name" value="PNDRDTASEI"/>
</dbReference>
<feature type="domain" description="Pyridine nucleotide-disulphide oxidoreductase dimerisation" evidence="19">
    <location>
        <begin position="355"/>
        <end position="463"/>
    </location>
</feature>
<keyword evidence="7" id="KW-0479">Metal-binding</keyword>
<organism evidence="21 22">
    <name type="scientific">Candidatus Afipia apatlaquensis</name>
    <dbReference type="NCBI Taxonomy" id="2712852"/>
    <lineage>
        <taxon>Bacteria</taxon>
        <taxon>Pseudomonadati</taxon>
        <taxon>Pseudomonadota</taxon>
        <taxon>Alphaproteobacteria</taxon>
        <taxon>Hyphomicrobiales</taxon>
        <taxon>Nitrobacteraceae</taxon>
        <taxon>Afipia</taxon>
    </lineage>
</organism>
<dbReference type="InterPro" id="IPR016156">
    <property type="entry name" value="FAD/NAD-linked_Rdtase_dimer_sf"/>
</dbReference>
<keyword evidence="8 16" id="KW-0274">FAD</keyword>
<feature type="domain" description="FAD/NAD(P)-binding" evidence="20">
    <location>
        <begin position="16"/>
        <end position="332"/>
    </location>
</feature>
<reference evidence="21" key="1">
    <citation type="submission" date="2020-02" db="EMBL/GenBank/DDBJ databases">
        <title>Draft genome sequence of Candidatus Afipia apatlaquensis IBT-C3, a potential strain for decolorization of textile dyes.</title>
        <authorList>
            <person name="Sanchez-Reyes A."/>
            <person name="Breton-Deval L."/>
            <person name="Mangelson H."/>
            <person name="Sanchez-Flores A."/>
        </authorList>
    </citation>
    <scope>NUCLEOTIDE SEQUENCE [LARGE SCALE GENOMIC DNA]</scope>
    <source>
        <strain evidence="21">IBT-C3</strain>
    </source>
</reference>
<evidence type="ECO:0000256" key="1">
    <source>
        <dbReference type="ARBA" id="ARBA00007532"/>
    </source>
</evidence>
<dbReference type="PIRSF" id="PIRSF000350">
    <property type="entry name" value="Mercury_reductase_MerA"/>
    <property type="match status" value="1"/>
</dbReference>
<evidence type="ECO:0000256" key="4">
    <source>
        <dbReference type="ARBA" id="ARBA00014791"/>
    </source>
</evidence>
<dbReference type="GO" id="GO:0003955">
    <property type="term" value="F:NAD(P)H dehydrogenase (quinone) activity"/>
    <property type="evidence" value="ECO:0007669"/>
    <property type="project" value="TreeGrafter"/>
</dbReference>
<dbReference type="NCBIfam" id="TIGR02053">
    <property type="entry name" value="MerA"/>
    <property type="match status" value="1"/>
</dbReference>
<evidence type="ECO:0000256" key="12">
    <source>
        <dbReference type="ARBA" id="ARBA00023157"/>
    </source>
</evidence>
<keyword evidence="16" id="KW-0547">Nucleotide-binding</keyword>
<dbReference type="InterPro" id="IPR001100">
    <property type="entry name" value="Pyr_nuc-diS_OxRdtase"/>
</dbReference>
<keyword evidence="10" id="KW-0476">Mercury</keyword>
<evidence type="ECO:0000256" key="16">
    <source>
        <dbReference type="PIRSR" id="PIRSR000350-3"/>
    </source>
</evidence>
<dbReference type="SUPFAM" id="SSF55424">
    <property type="entry name" value="FAD/NAD-linked reductases, dimerisation (C-terminal) domain"/>
    <property type="match status" value="1"/>
</dbReference>
<dbReference type="InterPro" id="IPR036188">
    <property type="entry name" value="FAD/NAD-bd_sf"/>
</dbReference>
<evidence type="ECO:0000256" key="8">
    <source>
        <dbReference type="ARBA" id="ARBA00022827"/>
    </source>
</evidence>
<keyword evidence="12" id="KW-1015">Disulfide bond</keyword>
<dbReference type="InterPro" id="IPR012999">
    <property type="entry name" value="Pyr_OxRdtase_I_AS"/>
</dbReference>
<keyword evidence="5" id="KW-0475">Mercuric resistance</keyword>
<keyword evidence="16" id="KW-0520">NAD</keyword>
<protein>
    <recommendedName>
        <fullName evidence="4">Mercuric reductase</fullName>
        <ecNumber evidence="3">1.16.1.1</ecNumber>
    </recommendedName>
    <alternativeName>
        <fullName evidence="14">Hg(II) reductase</fullName>
    </alternativeName>
</protein>
<name>A0A7C9VJN2_9BRAD</name>
<evidence type="ECO:0000256" key="17">
    <source>
        <dbReference type="PIRSR" id="PIRSR000350-4"/>
    </source>
</evidence>
<dbReference type="Gene3D" id="3.50.50.60">
    <property type="entry name" value="FAD/NAD(P)-binding domain"/>
    <property type="match status" value="2"/>
</dbReference>
<evidence type="ECO:0000256" key="13">
    <source>
        <dbReference type="ARBA" id="ARBA00023284"/>
    </source>
</evidence>
<dbReference type="FunFam" id="3.30.390.30:FF:000001">
    <property type="entry name" value="Dihydrolipoyl dehydrogenase"/>
    <property type="match status" value="1"/>
</dbReference>
<dbReference type="SUPFAM" id="SSF51905">
    <property type="entry name" value="FAD/NAD(P)-binding domain"/>
    <property type="match status" value="1"/>
</dbReference>
<comment type="catalytic activity">
    <reaction evidence="15">
        <text>Hg + NADP(+) + H(+) = Hg(2+) + NADPH</text>
        <dbReference type="Rhea" id="RHEA:23856"/>
        <dbReference type="ChEBI" id="CHEBI:15378"/>
        <dbReference type="ChEBI" id="CHEBI:16170"/>
        <dbReference type="ChEBI" id="CHEBI:16793"/>
        <dbReference type="ChEBI" id="CHEBI:57783"/>
        <dbReference type="ChEBI" id="CHEBI:58349"/>
        <dbReference type="EC" id="1.16.1.1"/>
    </reaction>
</comment>
<dbReference type="AlphaFoldDB" id="A0A7C9VJN2"/>
<dbReference type="InterPro" id="IPR021179">
    <property type="entry name" value="Mercury_reductase_MerA"/>
</dbReference>
<gene>
    <name evidence="21" type="primary">merA</name>
    <name evidence="21" type="ORF">G4V63_07765</name>
</gene>
<comment type="subunit">
    <text evidence="2">Homodimer.</text>
</comment>
<feature type="binding site" evidence="16">
    <location>
        <begin position="189"/>
        <end position="196"/>
    </location>
    <ligand>
        <name>NAD(+)</name>
        <dbReference type="ChEBI" id="CHEBI:57540"/>
    </ligand>
</feature>
<dbReference type="InterPro" id="IPR023753">
    <property type="entry name" value="FAD/NAD-binding_dom"/>
</dbReference>
<comment type="caution">
    <text evidence="21">The sequence shown here is derived from an EMBL/GenBank/DDBJ whole genome shotgun (WGS) entry which is preliminary data.</text>
</comment>
<dbReference type="PRINTS" id="PR00368">
    <property type="entry name" value="FADPNR"/>
</dbReference>
<evidence type="ECO:0000259" key="19">
    <source>
        <dbReference type="Pfam" id="PF02852"/>
    </source>
</evidence>
<keyword evidence="22" id="KW-1185">Reference proteome</keyword>
<keyword evidence="9" id="KW-0521">NADP</keyword>
<keyword evidence="6 18" id="KW-0285">Flavoprotein</keyword>
<evidence type="ECO:0000313" key="21">
    <source>
        <dbReference type="EMBL" id="NGX95115.1"/>
    </source>
</evidence>
<proteinExistence type="inferred from homology"/>
<evidence type="ECO:0000259" key="20">
    <source>
        <dbReference type="Pfam" id="PF07992"/>
    </source>
</evidence>
<dbReference type="PANTHER" id="PTHR43014">
    <property type="entry name" value="MERCURIC REDUCTASE"/>
    <property type="match status" value="1"/>
</dbReference>
<evidence type="ECO:0000256" key="18">
    <source>
        <dbReference type="RuleBase" id="RU003691"/>
    </source>
</evidence>
<evidence type="ECO:0000256" key="2">
    <source>
        <dbReference type="ARBA" id="ARBA00011738"/>
    </source>
</evidence>
<keyword evidence="11 18" id="KW-0560">Oxidoreductase</keyword>
<evidence type="ECO:0000256" key="14">
    <source>
        <dbReference type="ARBA" id="ARBA00031725"/>
    </source>
</evidence>
<dbReference type="GO" id="GO:0050661">
    <property type="term" value="F:NADP binding"/>
    <property type="evidence" value="ECO:0007669"/>
    <property type="project" value="InterPro"/>
</dbReference>
<dbReference type="GO" id="GO:0050787">
    <property type="term" value="P:detoxification of mercury ion"/>
    <property type="evidence" value="ECO:0007669"/>
    <property type="project" value="InterPro"/>
</dbReference>
<dbReference type="GO" id="GO:0045340">
    <property type="term" value="F:mercury ion binding"/>
    <property type="evidence" value="ECO:0007669"/>
    <property type="project" value="InterPro"/>
</dbReference>
<evidence type="ECO:0000256" key="15">
    <source>
        <dbReference type="ARBA" id="ARBA00048984"/>
    </source>
</evidence>
<evidence type="ECO:0000256" key="11">
    <source>
        <dbReference type="ARBA" id="ARBA00023002"/>
    </source>
</evidence>
<dbReference type="EMBL" id="JAAMRR010000403">
    <property type="protein sequence ID" value="NGX95115.1"/>
    <property type="molecule type" value="Genomic_DNA"/>
</dbReference>
<dbReference type="EC" id="1.16.1.1" evidence="3"/>
<accession>A0A7C9VJN2</accession>
<comment type="similarity">
    <text evidence="1 18">Belongs to the class-I pyridine nucleotide-disulfide oxidoreductase family.</text>
</comment>
<dbReference type="GO" id="GO:0016152">
    <property type="term" value="F:mercury (II) reductase (NADP+) activity"/>
    <property type="evidence" value="ECO:0007669"/>
    <property type="project" value="UniProtKB-EC"/>
</dbReference>
<dbReference type="PANTHER" id="PTHR43014:SF4">
    <property type="entry name" value="PYRIDINE NUCLEOTIDE-DISULFIDE OXIDOREDUCTASE RCLA-RELATED"/>
    <property type="match status" value="1"/>
</dbReference>
<evidence type="ECO:0000313" key="22">
    <source>
        <dbReference type="Proteomes" id="UP000480266"/>
    </source>
</evidence>
<dbReference type="Gene3D" id="3.30.390.30">
    <property type="match status" value="1"/>
</dbReference>
<dbReference type="PROSITE" id="PS00076">
    <property type="entry name" value="PYRIDINE_REDOX_1"/>
    <property type="match status" value="1"/>
</dbReference>
<feature type="binding site" evidence="16">
    <location>
        <position position="320"/>
    </location>
    <ligand>
        <name>FAD</name>
        <dbReference type="ChEBI" id="CHEBI:57692"/>
    </ligand>
</feature>
<evidence type="ECO:0000256" key="10">
    <source>
        <dbReference type="ARBA" id="ARBA00022914"/>
    </source>
</evidence>
<dbReference type="Proteomes" id="UP000480266">
    <property type="component" value="Unassembled WGS sequence"/>
</dbReference>
<dbReference type="Pfam" id="PF02852">
    <property type="entry name" value="Pyr_redox_dim"/>
    <property type="match status" value="1"/>
</dbReference>
<keyword evidence="13 18" id="KW-0676">Redox-active center</keyword>
<dbReference type="InterPro" id="IPR004099">
    <property type="entry name" value="Pyr_nucl-diS_OxRdtase_dimer"/>
</dbReference>
<evidence type="ECO:0000256" key="9">
    <source>
        <dbReference type="ARBA" id="ARBA00022857"/>
    </source>
</evidence>
<evidence type="ECO:0000256" key="5">
    <source>
        <dbReference type="ARBA" id="ARBA00022466"/>
    </source>
</evidence>
<comment type="cofactor">
    <cofactor evidence="16">
        <name>FAD</name>
        <dbReference type="ChEBI" id="CHEBI:57692"/>
    </cofactor>
    <text evidence="16">Binds 1 FAD per subunit.</text>
</comment>
<evidence type="ECO:0000256" key="6">
    <source>
        <dbReference type="ARBA" id="ARBA00022630"/>
    </source>
</evidence>
<evidence type="ECO:0000256" key="3">
    <source>
        <dbReference type="ARBA" id="ARBA00012661"/>
    </source>
</evidence>
<feature type="disulfide bond" description="Redox-active" evidence="17">
    <location>
        <begin position="53"/>
        <end position="58"/>
    </location>
</feature>
<feature type="binding site" evidence="16">
    <location>
        <position position="62"/>
    </location>
    <ligand>
        <name>FAD</name>
        <dbReference type="ChEBI" id="CHEBI:57692"/>
    </ligand>
</feature>
<dbReference type="Pfam" id="PF07992">
    <property type="entry name" value="Pyr_redox_2"/>
    <property type="match status" value="1"/>
</dbReference>
<dbReference type="GO" id="GO:0016668">
    <property type="term" value="F:oxidoreductase activity, acting on a sulfur group of donors, NAD(P) as acceptor"/>
    <property type="evidence" value="ECO:0007669"/>
    <property type="project" value="InterPro"/>
</dbReference>